<evidence type="ECO:0000313" key="3">
    <source>
        <dbReference type="EMBL" id="QPC98992.1"/>
    </source>
</evidence>
<proteinExistence type="predicted"/>
<name>A0A7S8F4J9_9SPHN</name>
<reference evidence="3 4" key="1">
    <citation type="submission" date="2020-11" db="EMBL/GenBank/DDBJ databases">
        <title>The genome sequence of Erythrobacter sp. 6D36.</title>
        <authorList>
            <person name="Liu Y."/>
        </authorList>
    </citation>
    <scope>NUCLEOTIDE SEQUENCE [LARGE SCALE GENOMIC DNA]</scope>
    <source>
        <strain evidence="3 4">6D36</strain>
    </source>
</reference>
<dbReference type="Proteomes" id="UP000594459">
    <property type="component" value="Chromosome"/>
</dbReference>
<dbReference type="EMBL" id="CP064654">
    <property type="protein sequence ID" value="QPC98992.1"/>
    <property type="molecule type" value="Genomic_DNA"/>
</dbReference>
<keyword evidence="2" id="KW-0732">Signal</keyword>
<dbReference type="AlphaFoldDB" id="A0A7S8F4J9"/>
<evidence type="ECO:0000256" key="2">
    <source>
        <dbReference type="SAM" id="SignalP"/>
    </source>
</evidence>
<protein>
    <recommendedName>
        <fullName evidence="5">DUF2059 domain-containing protein</fullName>
    </recommendedName>
</protein>
<feature type="signal peptide" evidence="2">
    <location>
        <begin position="1"/>
        <end position="20"/>
    </location>
</feature>
<feature type="chain" id="PRO_5032476395" description="DUF2059 domain-containing protein" evidence="2">
    <location>
        <begin position="21"/>
        <end position="143"/>
    </location>
</feature>
<dbReference type="RefSeq" id="WP_200981996.1">
    <property type="nucleotide sequence ID" value="NZ_CP064654.1"/>
</dbReference>
<feature type="region of interest" description="Disordered" evidence="1">
    <location>
        <begin position="19"/>
        <end position="43"/>
    </location>
</feature>
<dbReference type="KEGG" id="qso:IRL76_14375"/>
<sequence length="143" mass="15328">MRRLILPAAALAAFATPAAAQDDAVTSSETAPLAGMAEQMRDPERQREMAMMVQTMTEVLLDMPIAPLAKAAADMAGEQAEEIDPNMTLRKMAPDAGEVSKQVGKNLPRAMEAMGSMAEGFAAMAPALREMAERMKDALPERH</sequence>
<keyword evidence="4" id="KW-1185">Reference proteome</keyword>
<organism evidence="3 4">
    <name type="scientific">Qipengyuania soli</name>
    <dbReference type="NCBI Taxonomy" id="2782568"/>
    <lineage>
        <taxon>Bacteria</taxon>
        <taxon>Pseudomonadati</taxon>
        <taxon>Pseudomonadota</taxon>
        <taxon>Alphaproteobacteria</taxon>
        <taxon>Sphingomonadales</taxon>
        <taxon>Erythrobacteraceae</taxon>
        <taxon>Qipengyuania</taxon>
    </lineage>
</organism>
<evidence type="ECO:0000256" key="1">
    <source>
        <dbReference type="SAM" id="MobiDB-lite"/>
    </source>
</evidence>
<evidence type="ECO:0008006" key="5">
    <source>
        <dbReference type="Google" id="ProtNLM"/>
    </source>
</evidence>
<accession>A0A7S8F4J9</accession>
<gene>
    <name evidence="3" type="ORF">IRL76_14375</name>
</gene>
<evidence type="ECO:0000313" key="4">
    <source>
        <dbReference type="Proteomes" id="UP000594459"/>
    </source>
</evidence>